<dbReference type="InterPro" id="IPR014331">
    <property type="entry name" value="RNA_pol_sigma70_ECF_RHOBA"/>
</dbReference>
<dbReference type="Gene3D" id="1.10.1740.10">
    <property type="match status" value="1"/>
</dbReference>
<dbReference type="Pfam" id="PF08281">
    <property type="entry name" value="Sigma70_r4_2"/>
    <property type="match status" value="1"/>
</dbReference>
<dbReference type="InterPro" id="IPR013325">
    <property type="entry name" value="RNA_pol_sigma_r2"/>
</dbReference>
<proteinExistence type="inferred from homology"/>
<evidence type="ECO:0000256" key="2">
    <source>
        <dbReference type="ARBA" id="ARBA00023015"/>
    </source>
</evidence>
<dbReference type="EMBL" id="BAABRO010000015">
    <property type="protein sequence ID" value="GAA5509702.1"/>
    <property type="molecule type" value="Genomic_DNA"/>
</dbReference>
<protein>
    <recommendedName>
        <fullName evidence="9">RNA polymerase sigma factor CnrH</fullName>
    </recommendedName>
</protein>
<dbReference type="Pfam" id="PF04542">
    <property type="entry name" value="Sigma70_r2"/>
    <property type="match status" value="1"/>
</dbReference>
<dbReference type="RefSeq" id="WP_345686982.1">
    <property type="nucleotide sequence ID" value="NZ_BAABRO010000015.1"/>
</dbReference>
<keyword evidence="4" id="KW-0804">Transcription</keyword>
<feature type="domain" description="RNA polymerase sigma factor 70 region 4 type 2" evidence="6">
    <location>
        <begin position="109"/>
        <end position="159"/>
    </location>
</feature>
<keyword evidence="3" id="KW-0731">Sigma factor</keyword>
<dbReference type="InterPro" id="IPR039425">
    <property type="entry name" value="RNA_pol_sigma-70-like"/>
</dbReference>
<evidence type="ECO:0000256" key="3">
    <source>
        <dbReference type="ARBA" id="ARBA00023082"/>
    </source>
</evidence>
<evidence type="ECO:0000256" key="4">
    <source>
        <dbReference type="ARBA" id="ARBA00023163"/>
    </source>
</evidence>
<dbReference type="PANTHER" id="PTHR43133:SF51">
    <property type="entry name" value="RNA POLYMERASE SIGMA FACTOR"/>
    <property type="match status" value="1"/>
</dbReference>
<keyword evidence="2" id="KW-0805">Transcription regulation</keyword>
<evidence type="ECO:0008006" key="9">
    <source>
        <dbReference type="Google" id="ProtNLM"/>
    </source>
</evidence>
<evidence type="ECO:0000313" key="7">
    <source>
        <dbReference type="EMBL" id="GAA5509702.1"/>
    </source>
</evidence>
<name>A0ABP9VX33_9BACT</name>
<evidence type="ECO:0000256" key="1">
    <source>
        <dbReference type="ARBA" id="ARBA00010641"/>
    </source>
</evidence>
<dbReference type="NCBIfam" id="TIGR02937">
    <property type="entry name" value="sigma70-ECF"/>
    <property type="match status" value="1"/>
</dbReference>
<dbReference type="InterPro" id="IPR036388">
    <property type="entry name" value="WH-like_DNA-bd_sf"/>
</dbReference>
<dbReference type="SUPFAM" id="SSF88659">
    <property type="entry name" value="Sigma3 and sigma4 domains of RNA polymerase sigma factors"/>
    <property type="match status" value="1"/>
</dbReference>
<dbReference type="Proteomes" id="UP001416858">
    <property type="component" value="Unassembled WGS sequence"/>
</dbReference>
<dbReference type="Gene3D" id="1.10.10.10">
    <property type="entry name" value="Winged helix-like DNA-binding domain superfamily/Winged helix DNA-binding domain"/>
    <property type="match status" value="1"/>
</dbReference>
<dbReference type="NCBIfam" id="TIGR02989">
    <property type="entry name" value="Sig-70_gvs1"/>
    <property type="match status" value="1"/>
</dbReference>
<accession>A0ABP9VX33</accession>
<reference evidence="7 8" key="1">
    <citation type="submission" date="2024-02" db="EMBL/GenBank/DDBJ databases">
        <title>Rhodopirellula caenicola NBRC 110016.</title>
        <authorList>
            <person name="Ichikawa N."/>
            <person name="Katano-Makiyama Y."/>
            <person name="Hidaka K."/>
        </authorList>
    </citation>
    <scope>NUCLEOTIDE SEQUENCE [LARGE SCALE GENOMIC DNA]</scope>
    <source>
        <strain evidence="7 8">NBRC 110016</strain>
    </source>
</reference>
<feature type="domain" description="RNA polymerase sigma-70 region 2" evidence="5">
    <location>
        <begin position="16"/>
        <end position="78"/>
    </location>
</feature>
<comment type="caution">
    <text evidence="7">The sequence shown here is derived from an EMBL/GenBank/DDBJ whole genome shotgun (WGS) entry which is preliminary data.</text>
</comment>
<evidence type="ECO:0000259" key="6">
    <source>
        <dbReference type="Pfam" id="PF08281"/>
    </source>
</evidence>
<dbReference type="InterPro" id="IPR014284">
    <property type="entry name" value="RNA_pol_sigma-70_dom"/>
</dbReference>
<dbReference type="PANTHER" id="PTHR43133">
    <property type="entry name" value="RNA POLYMERASE ECF-TYPE SIGMA FACTO"/>
    <property type="match status" value="1"/>
</dbReference>
<organism evidence="7 8">
    <name type="scientific">Novipirellula caenicola</name>
    <dbReference type="NCBI Taxonomy" id="1536901"/>
    <lineage>
        <taxon>Bacteria</taxon>
        <taxon>Pseudomonadati</taxon>
        <taxon>Planctomycetota</taxon>
        <taxon>Planctomycetia</taxon>
        <taxon>Pirellulales</taxon>
        <taxon>Pirellulaceae</taxon>
        <taxon>Novipirellula</taxon>
    </lineage>
</organism>
<gene>
    <name evidence="7" type="ORF">Rcae01_05203</name>
</gene>
<comment type="similarity">
    <text evidence="1">Belongs to the sigma-70 factor family. ECF subfamily.</text>
</comment>
<dbReference type="InterPro" id="IPR007627">
    <property type="entry name" value="RNA_pol_sigma70_r2"/>
</dbReference>
<keyword evidence="8" id="KW-1185">Reference proteome</keyword>
<dbReference type="InterPro" id="IPR013249">
    <property type="entry name" value="RNA_pol_sigma70_r4_t2"/>
</dbReference>
<dbReference type="InterPro" id="IPR013324">
    <property type="entry name" value="RNA_pol_sigma_r3/r4-like"/>
</dbReference>
<dbReference type="SUPFAM" id="SSF88946">
    <property type="entry name" value="Sigma2 domain of RNA polymerase sigma factors"/>
    <property type="match status" value="1"/>
</dbReference>
<evidence type="ECO:0000259" key="5">
    <source>
        <dbReference type="Pfam" id="PF04542"/>
    </source>
</evidence>
<evidence type="ECO:0000313" key="8">
    <source>
        <dbReference type="Proteomes" id="UP001416858"/>
    </source>
</evidence>
<sequence length="173" mass="19445">MDETARQAARQWTLAQPAVSAFVTSMVRDFRDRDDVLQDIAVAVIESYASYDPAHPFVAWAIGVARNQVGIYLRSRRRDRLVFDDDTAACLAVAIDEVAKEKSLQLDFLQDCLGGLEGRAQRLFELRYQRDMKPAAIADRVGMTANSVAKALQRVRDQLRECVQRKSLEAGVQ</sequence>